<gene>
    <name evidence="3" type="ORF">PHYBOEH_010404</name>
</gene>
<comment type="caution">
    <text evidence="3">The sequence shown here is derived from an EMBL/GenBank/DDBJ whole genome shotgun (WGS) entry which is preliminary data.</text>
</comment>
<feature type="region of interest" description="Disordered" evidence="2">
    <location>
        <begin position="201"/>
        <end position="226"/>
    </location>
</feature>
<accession>A0A8T1VN93</accession>
<sequence>MTHMMHQVLAAYDRAVKNLDAKQHHLIQDASSTLDEVQMLKTEWVFICKYWSDRLDQARAEAKDQVARHDRAMAQVSQDHEDDVEGYQRQIQGLEQRLRSAEITNEALRFKFQEYLVATGPWARTAFFRKHGGLSQNMSRFHDLDEHLIISTSVPGQWKPQCITLAEDDPAAAAAFPSNAEHKDLQVKEAEAIMKRLGLALGTKDRPSSKRHSAGPSSTPLSKTKVISPQKIRAIDRTQCLPSKHTPSDAIARSSKIPNSKTEREAITDLLKGVAWNNLRRDTQALMIVNRGYR</sequence>
<evidence type="ECO:0000256" key="1">
    <source>
        <dbReference type="SAM" id="Coils"/>
    </source>
</evidence>
<reference evidence="3" key="1">
    <citation type="submission" date="2021-02" db="EMBL/GenBank/DDBJ databases">
        <authorList>
            <person name="Palmer J.M."/>
        </authorList>
    </citation>
    <scope>NUCLEOTIDE SEQUENCE</scope>
    <source>
        <strain evidence="3">SCRP23</strain>
    </source>
</reference>
<feature type="region of interest" description="Disordered" evidence="2">
    <location>
        <begin position="241"/>
        <end position="260"/>
    </location>
</feature>
<dbReference type="Proteomes" id="UP000693981">
    <property type="component" value="Unassembled WGS sequence"/>
</dbReference>
<evidence type="ECO:0000313" key="3">
    <source>
        <dbReference type="EMBL" id="KAG7382631.1"/>
    </source>
</evidence>
<dbReference type="AlphaFoldDB" id="A0A8T1VN93"/>
<feature type="compositionally biased region" description="Polar residues" evidence="2">
    <location>
        <begin position="215"/>
        <end position="226"/>
    </location>
</feature>
<keyword evidence="4" id="KW-1185">Reference proteome</keyword>
<name>A0A8T1VN93_9STRA</name>
<keyword evidence="1" id="KW-0175">Coiled coil</keyword>
<proteinExistence type="predicted"/>
<protein>
    <submittedName>
        <fullName evidence="3">Uncharacterized protein</fullName>
    </submittedName>
</protein>
<organism evidence="3 4">
    <name type="scientific">Phytophthora boehmeriae</name>
    <dbReference type="NCBI Taxonomy" id="109152"/>
    <lineage>
        <taxon>Eukaryota</taxon>
        <taxon>Sar</taxon>
        <taxon>Stramenopiles</taxon>
        <taxon>Oomycota</taxon>
        <taxon>Peronosporomycetes</taxon>
        <taxon>Peronosporales</taxon>
        <taxon>Peronosporaceae</taxon>
        <taxon>Phytophthora</taxon>
    </lineage>
</organism>
<evidence type="ECO:0000313" key="4">
    <source>
        <dbReference type="Proteomes" id="UP000693981"/>
    </source>
</evidence>
<feature type="coiled-coil region" evidence="1">
    <location>
        <begin position="55"/>
        <end position="111"/>
    </location>
</feature>
<dbReference type="EMBL" id="JAGDFL010000707">
    <property type="protein sequence ID" value="KAG7382631.1"/>
    <property type="molecule type" value="Genomic_DNA"/>
</dbReference>
<evidence type="ECO:0000256" key="2">
    <source>
        <dbReference type="SAM" id="MobiDB-lite"/>
    </source>
</evidence>